<dbReference type="Proteomes" id="UP001201812">
    <property type="component" value="Unassembled WGS sequence"/>
</dbReference>
<dbReference type="EMBL" id="JAKKPZ010000005">
    <property type="protein sequence ID" value="KAI1720876.1"/>
    <property type="molecule type" value="Genomic_DNA"/>
</dbReference>
<evidence type="ECO:0000313" key="3">
    <source>
        <dbReference type="Proteomes" id="UP001201812"/>
    </source>
</evidence>
<name>A0AAD4NAR5_9BILA</name>
<accession>A0AAD4NAR5</accession>
<protein>
    <submittedName>
        <fullName evidence="2">Uncharacterized protein</fullName>
    </submittedName>
</protein>
<gene>
    <name evidence="2" type="ORF">DdX_05125</name>
</gene>
<sequence>MLHKLSHSTILFAICAVIVIMSLVAVQETQAQRWGWYNGYYPYPRGQRGFYGPGRFGVPYYHGGRYYNRLG</sequence>
<comment type="caution">
    <text evidence="2">The sequence shown here is derived from an EMBL/GenBank/DDBJ whole genome shotgun (WGS) entry which is preliminary data.</text>
</comment>
<keyword evidence="3" id="KW-1185">Reference proteome</keyword>
<proteinExistence type="predicted"/>
<evidence type="ECO:0000313" key="2">
    <source>
        <dbReference type="EMBL" id="KAI1720876.1"/>
    </source>
</evidence>
<dbReference type="AlphaFoldDB" id="A0AAD4NAR5"/>
<keyword evidence="1" id="KW-0472">Membrane</keyword>
<organism evidence="2 3">
    <name type="scientific">Ditylenchus destructor</name>
    <dbReference type="NCBI Taxonomy" id="166010"/>
    <lineage>
        <taxon>Eukaryota</taxon>
        <taxon>Metazoa</taxon>
        <taxon>Ecdysozoa</taxon>
        <taxon>Nematoda</taxon>
        <taxon>Chromadorea</taxon>
        <taxon>Rhabditida</taxon>
        <taxon>Tylenchina</taxon>
        <taxon>Tylenchomorpha</taxon>
        <taxon>Sphaerularioidea</taxon>
        <taxon>Anguinidae</taxon>
        <taxon>Anguininae</taxon>
        <taxon>Ditylenchus</taxon>
    </lineage>
</organism>
<evidence type="ECO:0000256" key="1">
    <source>
        <dbReference type="SAM" id="Phobius"/>
    </source>
</evidence>
<feature type="transmembrane region" description="Helical" evidence="1">
    <location>
        <begin position="6"/>
        <end position="26"/>
    </location>
</feature>
<keyword evidence="1" id="KW-1133">Transmembrane helix</keyword>
<reference evidence="2" key="1">
    <citation type="submission" date="2022-01" db="EMBL/GenBank/DDBJ databases">
        <title>Genome Sequence Resource for Two Populations of Ditylenchus destructor, the Migratory Endoparasitic Phytonematode.</title>
        <authorList>
            <person name="Zhang H."/>
            <person name="Lin R."/>
            <person name="Xie B."/>
        </authorList>
    </citation>
    <scope>NUCLEOTIDE SEQUENCE</scope>
    <source>
        <strain evidence="2">BazhouSP</strain>
    </source>
</reference>
<keyword evidence="1" id="KW-0812">Transmembrane</keyword>